<dbReference type="InterPro" id="IPR052022">
    <property type="entry name" value="26kDa_periplasmic_antigen"/>
</dbReference>
<dbReference type="RefSeq" id="WP_135650355.1">
    <property type="nucleotide sequence ID" value="NZ_RQGF01000028.1"/>
</dbReference>
<sequence length="228" mass="24914">MKKILFGCIFLFIGLGSLASAEQEKILIVSGTAKVAVPAELVEIRIGIETESKTAEEAHGKTSSKSDSLVKYLKKQSLLSLQTEAIRLQTLYEYPKSGQRQIKGYVASNIILIRAKIESAGKLIDESIQNGANQILGIRLLATEINLEKASHEALQLAAKDARKKADTVLSALGLKFKDFVEIQVETQEISDPYPMTDGFQAMSGKVATPIEAGNLFRESKIILKVSY</sequence>
<keyword evidence="3" id="KW-1185">Reference proteome</keyword>
<evidence type="ECO:0000256" key="1">
    <source>
        <dbReference type="SAM" id="SignalP"/>
    </source>
</evidence>
<dbReference type="InterPro" id="IPR007497">
    <property type="entry name" value="SIMPL/DUF541"/>
</dbReference>
<organism evidence="2 3">
    <name type="scientific">Leptospira sarikeiensis</name>
    <dbReference type="NCBI Taxonomy" id="2484943"/>
    <lineage>
        <taxon>Bacteria</taxon>
        <taxon>Pseudomonadati</taxon>
        <taxon>Spirochaetota</taxon>
        <taxon>Spirochaetia</taxon>
        <taxon>Leptospirales</taxon>
        <taxon>Leptospiraceae</taxon>
        <taxon>Leptospira</taxon>
    </lineage>
</organism>
<dbReference type="EMBL" id="RQGF01000028">
    <property type="protein sequence ID" value="TGL60993.1"/>
    <property type="molecule type" value="Genomic_DNA"/>
</dbReference>
<gene>
    <name evidence="2" type="ORF">EHQ64_14430</name>
</gene>
<dbReference type="Gene3D" id="3.30.110.170">
    <property type="entry name" value="Protein of unknown function (DUF541), domain 1"/>
    <property type="match status" value="1"/>
</dbReference>
<comment type="caution">
    <text evidence="2">The sequence shown here is derived from an EMBL/GenBank/DDBJ whole genome shotgun (WGS) entry which is preliminary data.</text>
</comment>
<evidence type="ECO:0000313" key="3">
    <source>
        <dbReference type="Proteomes" id="UP000297762"/>
    </source>
</evidence>
<accession>A0A4R9K636</accession>
<dbReference type="AlphaFoldDB" id="A0A4R9K636"/>
<proteinExistence type="predicted"/>
<evidence type="ECO:0000313" key="2">
    <source>
        <dbReference type="EMBL" id="TGL60993.1"/>
    </source>
</evidence>
<feature type="chain" id="PRO_5021030988" evidence="1">
    <location>
        <begin position="22"/>
        <end position="228"/>
    </location>
</feature>
<dbReference type="Pfam" id="PF04402">
    <property type="entry name" value="SIMPL"/>
    <property type="match status" value="1"/>
</dbReference>
<dbReference type="Gene3D" id="3.30.70.2970">
    <property type="entry name" value="Protein of unknown function (DUF541), domain 2"/>
    <property type="match status" value="1"/>
</dbReference>
<feature type="signal peptide" evidence="1">
    <location>
        <begin position="1"/>
        <end position="21"/>
    </location>
</feature>
<protein>
    <submittedName>
        <fullName evidence="2">DUF541 domain-containing protein</fullName>
    </submittedName>
</protein>
<dbReference type="Proteomes" id="UP000297762">
    <property type="component" value="Unassembled WGS sequence"/>
</dbReference>
<dbReference type="OrthoDB" id="9785192at2"/>
<dbReference type="GO" id="GO:0006974">
    <property type="term" value="P:DNA damage response"/>
    <property type="evidence" value="ECO:0007669"/>
    <property type="project" value="TreeGrafter"/>
</dbReference>
<reference evidence="2" key="1">
    <citation type="journal article" date="2019" name="PLoS Negl. Trop. Dis.">
        <title>Revisiting the worldwide diversity of Leptospira species in the environment.</title>
        <authorList>
            <person name="Vincent A.T."/>
            <person name="Schiettekatte O."/>
            <person name="Bourhy P."/>
            <person name="Veyrier F.J."/>
            <person name="Picardeau M."/>
        </authorList>
    </citation>
    <scope>NUCLEOTIDE SEQUENCE [LARGE SCALE GENOMIC DNA]</scope>
    <source>
        <strain evidence="2">201702455</strain>
    </source>
</reference>
<dbReference type="PANTHER" id="PTHR34387">
    <property type="entry name" value="SLR1258 PROTEIN"/>
    <property type="match status" value="1"/>
</dbReference>
<keyword evidence="1" id="KW-0732">Signal</keyword>
<name>A0A4R9K636_9LEPT</name>
<dbReference type="PANTHER" id="PTHR34387:SF1">
    <property type="entry name" value="PERIPLASMIC IMMUNOGENIC PROTEIN"/>
    <property type="match status" value="1"/>
</dbReference>